<evidence type="ECO:0000256" key="1">
    <source>
        <dbReference type="ARBA" id="ARBA00004651"/>
    </source>
</evidence>
<dbReference type="Proteomes" id="UP000680714">
    <property type="component" value="Unassembled WGS sequence"/>
</dbReference>
<protein>
    <submittedName>
        <fullName evidence="11">Cyclic peptide export ABC transporter</fullName>
    </submittedName>
</protein>
<keyword evidence="5" id="KW-0067">ATP-binding</keyword>
<evidence type="ECO:0000256" key="6">
    <source>
        <dbReference type="ARBA" id="ARBA00022989"/>
    </source>
</evidence>
<evidence type="ECO:0000256" key="3">
    <source>
        <dbReference type="ARBA" id="ARBA00022692"/>
    </source>
</evidence>
<dbReference type="Pfam" id="PF00005">
    <property type="entry name" value="ABC_tran"/>
    <property type="match status" value="1"/>
</dbReference>
<dbReference type="NCBIfam" id="TIGR01194">
    <property type="entry name" value="cyc_pep_trnsptr"/>
    <property type="match status" value="1"/>
</dbReference>
<evidence type="ECO:0000256" key="7">
    <source>
        <dbReference type="ARBA" id="ARBA00023136"/>
    </source>
</evidence>
<accession>A0ABS5I7C4</accession>
<keyword evidence="3 8" id="KW-0812">Transmembrane</keyword>
<dbReference type="SUPFAM" id="SSF52540">
    <property type="entry name" value="P-loop containing nucleoside triphosphate hydrolases"/>
    <property type="match status" value="1"/>
</dbReference>
<feature type="domain" description="ABC transporter" evidence="9">
    <location>
        <begin position="332"/>
        <end position="549"/>
    </location>
</feature>
<evidence type="ECO:0000313" key="12">
    <source>
        <dbReference type="Proteomes" id="UP000680714"/>
    </source>
</evidence>
<dbReference type="InterPro" id="IPR003593">
    <property type="entry name" value="AAA+_ATPase"/>
</dbReference>
<dbReference type="PANTHER" id="PTHR43553">
    <property type="entry name" value="HEAVY METAL TRANSPORTER"/>
    <property type="match status" value="1"/>
</dbReference>
<keyword evidence="2" id="KW-0813">Transport</keyword>
<feature type="domain" description="ABC transmembrane type-1" evidence="10">
    <location>
        <begin position="16"/>
        <end position="293"/>
    </location>
</feature>
<evidence type="ECO:0000256" key="2">
    <source>
        <dbReference type="ARBA" id="ARBA00022448"/>
    </source>
</evidence>
<feature type="transmembrane region" description="Helical" evidence="8">
    <location>
        <begin position="51"/>
        <end position="73"/>
    </location>
</feature>
<evidence type="ECO:0000259" key="9">
    <source>
        <dbReference type="PROSITE" id="PS50893"/>
    </source>
</evidence>
<dbReference type="InterPro" id="IPR005898">
    <property type="entry name" value="Cyc_pep_transpt_SyrD/YojI"/>
</dbReference>
<sequence>MAIATFIGGADRRQLWIMGSLTVLAGMANAALVVMINDVTALVAGGDRPSLWIWVGFAIAFLIYYQCNTFGLLHSNALIEHLLNRLRLDVVDKLRQSELLVADRVGRGSLYSMVSHETNHLSVTFPLLVDSFQQTVLLVFSLIYLLYLSPAAFAVFLLAVGVGIMGYVAINRRFRVTLNILGQRQNRMLDAIDSVILGAKELRLHSARGAAVEKAYRRLSRACESLLVASGEHWAEMILLTSFVTYLMLGVVAFAFPHFITGQSLIVFQLVPVLLFCIGPLAKIVAQSPMFLRADVGLEGILHVQRQLAAAGSIAPAEARALAEAYTDFRTIAYDGITFTHQAETPEDSFTAGPLTLTLTRGELIFIVGGNGSGKSTAMKLMCGLYPAKQGVIRVDGDVVAGRAIAGLRELFSAIFVDFHLFDRLYGLENADPLTVNRLIDEMGLAGKVRFENGRFTRLHLSTGQRKRLALIAALLEDRPIYLFDEWSAEQDIHFRKTFYETILPSLRKKGKLVIAVTHDERYWHLADRVVKLDLGSIVWDRPGEHWSAP</sequence>
<dbReference type="SMART" id="SM00382">
    <property type="entry name" value="AAA"/>
    <property type="match status" value="1"/>
</dbReference>
<keyword evidence="12" id="KW-1185">Reference proteome</keyword>
<dbReference type="InterPro" id="IPR027417">
    <property type="entry name" value="P-loop_NTPase"/>
</dbReference>
<feature type="transmembrane region" description="Helical" evidence="8">
    <location>
        <begin position="15"/>
        <end position="36"/>
    </location>
</feature>
<name>A0ABS5I7C4_9PROT</name>
<dbReference type="PROSITE" id="PS50929">
    <property type="entry name" value="ABC_TM1F"/>
    <property type="match status" value="1"/>
</dbReference>
<dbReference type="RefSeq" id="WP_211545829.1">
    <property type="nucleotide sequence ID" value="NZ_JAGTUF010000001.1"/>
</dbReference>
<evidence type="ECO:0000256" key="4">
    <source>
        <dbReference type="ARBA" id="ARBA00022741"/>
    </source>
</evidence>
<dbReference type="EMBL" id="JAGTUF010000001">
    <property type="protein sequence ID" value="MBR9970326.1"/>
    <property type="molecule type" value="Genomic_DNA"/>
</dbReference>
<keyword evidence="7 8" id="KW-0472">Membrane</keyword>
<evidence type="ECO:0000256" key="5">
    <source>
        <dbReference type="ARBA" id="ARBA00022840"/>
    </source>
</evidence>
<feature type="transmembrane region" description="Helical" evidence="8">
    <location>
        <begin position="266"/>
        <end position="286"/>
    </location>
</feature>
<comment type="caution">
    <text evidence="11">The sequence shown here is derived from an EMBL/GenBank/DDBJ whole genome shotgun (WGS) entry which is preliminary data.</text>
</comment>
<dbReference type="InterPro" id="IPR011527">
    <property type="entry name" value="ABC1_TM_dom"/>
</dbReference>
<organism evidence="11 12">
    <name type="scientific">Magnetospirillum sulfuroxidans</name>
    <dbReference type="NCBI Taxonomy" id="611300"/>
    <lineage>
        <taxon>Bacteria</taxon>
        <taxon>Pseudomonadati</taxon>
        <taxon>Pseudomonadota</taxon>
        <taxon>Alphaproteobacteria</taxon>
        <taxon>Rhodospirillales</taxon>
        <taxon>Rhodospirillaceae</taxon>
        <taxon>Magnetospirillum</taxon>
    </lineage>
</organism>
<evidence type="ECO:0000259" key="10">
    <source>
        <dbReference type="PROSITE" id="PS50929"/>
    </source>
</evidence>
<dbReference type="InterPro" id="IPR036640">
    <property type="entry name" value="ABC1_TM_sf"/>
</dbReference>
<feature type="transmembrane region" description="Helical" evidence="8">
    <location>
        <begin position="237"/>
        <end position="260"/>
    </location>
</feature>
<gene>
    <name evidence="11" type="ORF">KEC16_01195</name>
</gene>
<evidence type="ECO:0000313" key="11">
    <source>
        <dbReference type="EMBL" id="MBR9970326.1"/>
    </source>
</evidence>
<dbReference type="PROSITE" id="PS50893">
    <property type="entry name" value="ABC_TRANSPORTER_2"/>
    <property type="match status" value="1"/>
</dbReference>
<feature type="transmembrane region" description="Helical" evidence="8">
    <location>
        <begin position="151"/>
        <end position="170"/>
    </location>
</feature>
<evidence type="ECO:0000256" key="8">
    <source>
        <dbReference type="SAM" id="Phobius"/>
    </source>
</evidence>
<comment type="subcellular location">
    <subcellularLocation>
        <location evidence="1">Cell membrane</location>
        <topology evidence="1">Multi-pass membrane protein</topology>
    </subcellularLocation>
</comment>
<dbReference type="PANTHER" id="PTHR43553:SF11">
    <property type="entry name" value="ABC TRANSPORTER ATP-BINDING_PERMEASE PROTEIN YOJI"/>
    <property type="match status" value="1"/>
</dbReference>
<keyword evidence="4" id="KW-0547">Nucleotide-binding</keyword>
<dbReference type="Gene3D" id="3.40.50.300">
    <property type="entry name" value="P-loop containing nucleotide triphosphate hydrolases"/>
    <property type="match status" value="1"/>
</dbReference>
<reference evidence="11 12" key="1">
    <citation type="submission" date="2021-04" db="EMBL/GenBank/DDBJ databases">
        <title>Magnetospirillum sulfuroxidans sp. nov., a facultative chemolithoautotrophic sulfur-oxidizing alphaproteobacterium isolated from freshwater sediment and proposals for Paramagetospirillum gen. nov., and Magnetospirillaceae fam. nov.</title>
        <authorList>
            <person name="Koziaeva V."/>
            <person name="Geelhoed J.S."/>
            <person name="Sorokin D.Y."/>
            <person name="Grouzdev D.S."/>
        </authorList>
    </citation>
    <scope>NUCLEOTIDE SEQUENCE [LARGE SCALE GENOMIC DNA]</scope>
    <source>
        <strain evidence="11 12">J10</strain>
    </source>
</reference>
<dbReference type="InterPro" id="IPR003439">
    <property type="entry name" value="ABC_transporter-like_ATP-bd"/>
</dbReference>
<proteinExistence type="predicted"/>
<keyword evidence="6 8" id="KW-1133">Transmembrane helix</keyword>
<dbReference type="InterPro" id="IPR050095">
    <property type="entry name" value="ECF_ABC_transporter_ATP-bd"/>
</dbReference>
<dbReference type="Gene3D" id="1.20.1560.10">
    <property type="entry name" value="ABC transporter type 1, transmembrane domain"/>
    <property type="match status" value="1"/>
</dbReference>
<dbReference type="SUPFAM" id="SSF90123">
    <property type="entry name" value="ABC transporter transmembrane region"/>
    <property type="match status" value="1"/>
</dbReference>